<evidence type="ECO:0000256" key="1">
    <source>
        <dbReference type="SAM" id="SignalP"/>
    </source>
</evidence>
<evidence type="ECO:0000313" key="3">
    <source>
        <dbReference type="Proteomes" id="UP001432027"/>
    </source>
</evidence>
<keyword evidence="1" id="KW-0732">Signal</keyword>
<keyword evidence="3" id="KW-1185">Reference proteome</keyword>
<comment type="caution">
    <text evidence="2">The sequence shown here is derived from an EMBL/GenBank/DDBJ whole genome shotgun (WGS) entry which is preliminary data.</text>
</comment>
<evidence type="ECO:0000313" key="2">
    <source>
        <dbReference type="EMBL" id="GMS98338.1"/>
    </source>
</evidence>
<name>A0AAV5TV07_9BILA</name>
<organism evidence="2 3">
    <name type="scientific">Pristionchus entomophagus</name>
    <dbReference type="NCBI Taxonomy" id="358040"/>
    <lineage>
        <taxon>Eukaryota</taxon>
        <taxon>Metazoa</taxon>
        <taxon>Ecdysozoa</taxon>
        <taxon>Nematoda</taxon>
        <taxon>Chromadorea</taxon>
        <taxon>Rhabditida</taxon>
        <taxon>Rhabditina</taxon>
        <taxon>Diplogasteromorpha</taxon>
        <taxon>Diplogasteroidea</taxon>
        <taxon>Neodiplogasteridae</taxon>
        <taxon>Pristionchus</taxon>
    </lineage>
</organism>
<reference evidence="2" key="1">
    <citation type="submission" date="2023-10" db="EMBL/GenBank/DDBJ databases">
        <title>Genome assembly of Pristionchus species.</title>
        <authorList>
            <person name="Yoshida K."/>
            <person name="Sommer R.J."/>
        </authorList>
    </citation>
    <scope>NUCLEOTIDE SEQUENCE</scope>
    <source>
        <strain evidence="2">RS0144</strain>
    </source>
</reference>
<accession>A0AAV5TV07</accession>
<feature type="non-terminal residue" evidence="2">
    <location>
        <position position="1"/>
    </location>
</feature>
<feature type="signal peptide" evidence="1">
    <location>
        <begin position="1"/>
        <end position="36"/>
    </location>
</feature>
<sequence>GEKGTKSQFKRPGSAQLRRMIVLSLLLLFFSVSVESRVSFTTSEVLDDIDLKGTKAEAAFKCYTGCRVYSPTRNANIVILDNTGKEGKSLLDIANVKFGDAIELPENNAPYKLKNKGPDSPSFVFYAVEKGAMNYQTKVLYVTSADNFTILPKTNTILTVLSSSGAVRFSDFSGDHTGALPTVHATGFDSISSPSCRPVYDAVSTTTLLNTAFPVYSPITTINFKRTSAGKSVVISGETYVQTSAGQDASAVYVSPGYIGCENVGDSLYTSLSLITSFDSSFTVKDSNGLSVAVNGDYSIADKADAITLTVNDDVQTLFGKKPISKAYDATSFKIGVKWAKKEGSKDRFAMQIDVMSSKDNLQTTTKSGNPMIIGSSLLVMFCSALMR</sequence>
<protein>
    <submittedName>
        <fullName evidence="2">Uncharacterized protein</fullName>
    </submittedName>
</protein>
<proteinExistence type="predicted"/>
<dbReference type="Proteomes" id="UP001432027">
    <property type="component" value="Unassembled WGS sequence"/>
</dbReference>
<gene>
    <name evidence="2" type="ORF">PENTCL1PPCAC_20513</name>
</gene>
<dbReference type="AlphaFoldDB" id="A0AAV5TV07"/>
<feature type="chain" id="PRO_5043349572" evidence="1">
    <location>
        <begin position="37"/>
        <end position="388"/>
    </location>
</feature>
<dbReference type="EMBL" id="BTSX01000005">
    <property type="protein sequence ID" value="GMS98338.1"/>
    <property type="molecule type" value="Genomic_DNA"/>
</dbReference>
<feature type="non-terminal residue" evidence="2">
    <location>
        <position position="388"/>
    </location>
</feature>